<keyword evidence="2" id="KW-1185">Reference proteome</keyword>
<evidence type="ECO:0000313" key="1">
    <source>
        <dbReference type="EMBL" id="ATE87118.1"/>
    </source>
</evidence>
<proteinExistence type="predicted"/>
<dbReference type="Proteomes" id="UP000297192">
    <property type="component" value="Segment"/>
</dbReference>
<dbReference type="RefSeq" id="YP_010084861.1">
    <property type="nucleotide sequence ID" value="NC_055165.1"/>
</dbReference>
<sequence length="161" mass="18556">MAIYEIFDERIVSFLNIFGIATPEKVTCQGVECYNVPSEKIVKNIQPDQVEDYVKILIFSYIFEIGNGVMIGNDGKLVPFDNTYHNKNIETILDDNDIFDEVDFGDLCYLVDGVDCCMQMGHQMKMITRQCVNHYMSILNTDLVSLKLERGDEEYFDCCEE</sequence>
<gene>
    <name evidence="1" type="primary">109L</name>
</gene>
<dbReference type="KEGG" id="vg:65099881"/>
<reference evidence="1" key="1">
    <citation type="journal article" date="2017" name="Arch. Virol.">
        <title>Complete genome sequence of shrimp hemocyte iridescent virus (SHIV) isolated from white leg shrimp, Litopenaeus vannamei.</title>
        <authorList>
            <person name="Qiu L."/>
            <person name="Chen M.M."/>
            <person name="Wang R.Y."/>
            <person name="Wan X.Y."/>
            <person name="Li C."/>
            <person name="Zhang Q.L."/>
            <person name="Dong X."/>
            <person name="Yang B."/>
            <person name="Xiang J.H."/>
            <person name="Huang J."/>
        </authorList>
    </citation>
    <scope>NUCLEOTIDE SEQUENCE [LARGE SCALE GENOMIC DNA]</scope>
    <source>
        <strain evidence="1">20141215</strain>
    </source>
</reference>
<evidence type="ECO:0000313" key="2">
    <source>
        <dbReference type="Proteomes" id="UP000297192"/>
    </source>
</evidence>
<name>A0A291B0V0_9VIRU</name>
<reference evidence="1" key="2">
    <citation type="journal article" date="2017" name="Sci. Rep.">
        <title>Characterization of a new member of Iridoviridae, Shrimp hemocyte iridescent virus (SHIV), found in white leg shrimp (Litopenaeus vannamei).</title>
        <authorList>
            <person name="Qiu L."/>
            <person name="Chen M.M."/>
            <person name="Wan X.Y."/>
            <person name="Li C."/>
            <person name="Zhang Q.L."/>
            <person name="Wang R.Y."/>
            <person name="Cheng D.Y."/>
            <person name="Dong X."/>
            <person name="Yang B."/>
            <person name="Wang X.H."/>
            <person name="Xiang J.H."/>
            <person name="Huang J."/>
        </authorList>
    </citation>
    <scope>NUCLEOTIDE SEQUENCE [LARGE SCALE GENOMIC DNA]</scope>
    <source>
        <strain evidence="1">20141215</strain>
    </source>
</reference>
<dbReference type="GeneID" id="65099881"/>
<organism evidence="1">
    <name type="scientific">Shrimp hemocyte iridescent virus</name>
    <dbReference type="NCBI Taxonomy" id="2039780"/>
    <lineage>
        <taxon>Viruses</taxon>
        <taxon>Varidnaviria</taxon>
        <taxon>Bamfordvirae</taxon>
        <taxon>Nucleocytoviricota</taxon>
        <taxon>Megaviricetes</taxon>
        <taxon>Pimascovirales</taxon>
        <taxon>Pimascovirales incertae sedis</taxon>
        <taxon>Iridoviridae</taxon>
        <taxon>Betairidovirinae</taxon>
        <taxon>Decapodiridovirus</taxon>
        <taxon>Decapodiridovirus litopenaeus1</taxon>
        <taxon>Decapod iridescent virus 1</taxon>
    </lineage>
</organism>
<accession>A0A291B0V0</accession>
<dbReference type="EMBL" id="MF599468">
    <property type="protein sequence ID" value="ATE87118.1"/>
    <property type="molecule type" value="Genomic_DNA"/>
</dbReference>
<protein>
    <submittedName>
        <fullName evidence="1">Uncharacterized protein</fullName>
    </submittedName>
</protein>